<evidence type="ECO:0000259" key="1">
    <source>
        <dbReference type="Pfam" id="PF06527"/>
    </source>
</evidence>
<dbReference type="Pfam" id="PF06527">
    <property type="entry name" value="TniQ"/>
    <property type="match status" value="1"/>
</dbReference>
<protein>
    <recommendedName>
        <fullName evidence="1">TniQ domain-containing protein</fullName>
    </recommendedName>
</protein>
<proteinExistence type="predicted"/>
<name>A0A1J5RPS0_9ZZZZ</name>
<gene>
    <name evidence="2" type="ORF">GALL_203530</name>
</gene>
<dbReference type="InterPro" id="IPR009492">
    <property type="entry name" value="TniQ"/>
</dbReference>
<dbReference type="EMBL" id="MLJW01000130">
    <property type="protein sequence ID" value="OIQ97594.1"/>
    <property type="molecule type" value="Genomic_DNA"/>
</dbReference>
<dbReference type="AlphaFoldDB" id="A0A1J5RPS0"/>
<organism evidence="2">
    <name type="scientific">mine drainage metagenome</name>
    <dbReference type="NCBI Taxonomy" id="410659"/>
    <lineage>
        <taxon>unclassified sequences</taxon>
        <taxon>metagenomes</taxon>
        <taxon>ecological metagenomes</taxon>
    </lineage>
</organism>
<feature type="domain" description="TniQ" evidence="1">
    <location>
        <begin position="29"/>
        <end position="171"/>
    </location>
</feature>
<comment type="caution">
    <text evidence="2">The sequence shown here is derived from an EMBL/GenBank/DDBJ whole genome shotgun (WGS) entry which is preliminary data.</text>
</comment>
<evidence type="ECO:0000313" key="2">
    <source>
        <dbReference type="EMBL" id="OIQ97594.1"/>
    </source>
</evidence>
<accession>A0A1J5RPS0</accession>
<reference evidence="2" key="1">
    <citation type="submission" date="2016-10" db="EMBL/GenBank/DDBJ databases">
        <title>Sequence of Gallionella enrichment culture.</title>
        <authorList>
            <person name="Poehlein A."/>
            <person name="Muehling M."/>
            <person name="Daniel R."/>
        </authorList>
    </citation>
    <scope>NUCLEOTIDE SEQUENCE</scope>
</reference>
<sequence length="451" mass="51012">MTLLADIGDPDFGAPTPIPPRSRLFSLPPIGVGTPRQESLLSFIVRTSRAHAVNPRGLIHQVFVESEPAIGKLAYAGFYKRFAGTINGLGKYAEQFVATMEHLTGQTSLGHLTLLQWKDVFPHNGQGLLSRYPRWCPICLWQRRQQGEETYFPLAWAMETYRVCDAHHRPLEDRCPHCEKQQPFVPRYPDLGICDYCQRPLVNEASVGGGNRERPANRLELWVADAVGDMLLRQSQQGFAPTVARFRDFVLQQVRVSNGGNRAAFCRALGFDTHGLNGWLDKQQRPSITQFLAFCHGVTVMPPDIFSEDLPQACEQPSRPVEKLKDRASCPRPTRERLRRMKEHLDASMASTDCRPVASIAANLGVGPSCLRYWFPDLCRALGERHRSVVKERAAVNLVLQRARVQEVVRKILANGEYPSRRRVNNVLHHEHMSLALPHLLNAYLKALHER</sequence>